<dbReference type="KEGG" id="lck:HN018_07895"/>
<dbReference type="SUPFAM" id="SSF55874">
    <property type="entry name" value="ATPase domain of HSP90 chaperone/DNA topoisomerase II/histidine kinase"/>
    <property type="match status" value="1"/>
</dbReference>
<keyword evidence="5" id="KW-0547">Nucleotide-binding</keyword>
<dbReference type="InterPro" id="IPR035965">
    <property type="entry name" value="PAS-like_dom_sf"/>
</dbReference>
<dbReference type="SUPFAM" id="SSF55785">
    <property type="entry name" value="PYP-like sensor domain (PAS domain)"/>
    <property type="match status" value="1"/>
</dbReference>
<evidence type="ECO:0000313" key="10">
    <source>
        <dbReference type="Proteomes" id="UP000500767"/>
    </source>
</evidence>
<dbReference type="Proteomes" id="UP000500767">
    <property type="component" value="Chromosome"/>
</dbReference>
<dbReference type="Gene3D" id="2.10.70.100">
    <property type="match status" value="1"/>
</dbReference>
<reference evidence="9 10" key="1">
    <citation type="journal article" date="2014" name="World J. Microbiol. Biotechnol.">
        <title>Biodiversity and physiological characteristics of Antarctic and Arctic lichens-associated bacteria.</title>
        <authorList>
            <person name="Lee Y.M."/>
            <person name="Kim E.H."/>
            <person name="Lee H.K."/>
            <person name="Hong S.G."/>
        </authorList>
    </citation>
    <scope>NUCLEOTIDE SEQUENCE [LARGE SCALE GENOMIC DNA]</scope>
    <source>
        <strain evidence="9 10">PAMC 26569</strain>
    </source>
</reference>
<evidence type="ECO:0000313" key="9">
    <source>
        <dbReference type="EMBL" id="QKE89978.1"/>
    </source>
</evidence>
<keyword evidence="4" id="KW-0808">Transferase</keyword>
<keyword evidence="7" id="KW-0067">ATP-binding</keyword>
<evidence type="ECO:0000259" key="8">
    <source>
        <dbReference type="SMART" id="SM00911"/>
    </source>
</evidence>
<evidence type="ECO:0000256" key="3">
    <source>
        <dbReference type="ARBA" id="ARBA00022553"/>
    </source>
</evidence>
<evidence type="ECO:0000256" key="2">
    <source>
        <dbReference type="ARBA" id="ARBA00012438"/>
    </source>
</evidence>
<sequence>MVSPSGSSALVWDAERLRIASDAAGIALWSWNVDTDEIALDKRAHNLWAVPVGETPVTFEALSAKIHPHDLDRVRAAFTNTRTLAGLYEIDFRVVVGDEVVRWISARGEGADIGIVDRVMFGVFMDVTDRKQAEEAREMLAGEMSHRVKNLFALASALTGIAARSAATTTEMANDLTLRLTALGRAHSLVRSAPGEEGKALLGDLLDVLLAPYGDEGMVGDRITVSVPEIRIGETTATTIALVVHELATNSVKYGALSNENGRLDLSCVVDGDEVVMAWTERGGPPVTAPKGPMGFGSKLIARSVTGQLGGSIVFDWPADGAVVRLRMNRAKLGR</sequence>
<dbReference type="Pfam" id="PF07536">
    <property type="entry name" value="HWE_HK"/>
    <property type="match status" value="1"/>
</dbReference>
<dbReference type="InterPro" id="IPR011102">
    <property type="entry name" value="Sig_transdc_His_kinase_HWE"/>
</dbReference>
<dbReference type="EMBL" id="CP053708">
    <property type="protein sequence ID" value="QKE89978.1"/>
    <property type="molecule type" value="Genomic_DNA"/>
</dbReference>
<evidence type="ECO:0000256" key="6">
    <source>
        <dbReference type="ARBA" id="ARBA00022777"/>
    </source>
</evidence>
<dbReference type="RefSeq" id="WP_171835051.1">
    <property type="nucleotide sequence ID" value="NZ_CP053708.1"/>
</dbReference>
<evidence type="ECO:0000256" key="5">
    <source>
        <dbReference type="ARBA" id="ARBA00022741"/>
    </source>
</evidence>
<protein>
    <recommendedName>
        <fullName evidence="2">histidine kinase</fullName>
        <ecNumber evidence="2">2.7.13.3</ecNumber>
    </recommendedName>
</protein>
<dbReference type="InterPro" id="IPR036890">
    <property type="entry name" value="HATPase_C_sf"/>
</dbReference>
<dbReference type="AlphaFoldDB" id="A0A6M8HNN0"/>
<dbReference type="GO" id="GO:0004673">
    <property type="term" value="F:protein histidine kinase activity"/>
    <property type="evidence" value="ECO:0007669"/>
    <property type="project" value="UniProtKB-EC"/>
</dbReference>
<feature type="domain" description="Signal transduction histidine kinase HWE region" evidence="8">
    <location>
        <begin position="143"/>
        <end position="229"/>
    </location>
</feature>
<gene>
    <name evidence="9" type="ORF">HN018_07895</name>
</gene>
<dbReference type="PANTHER" id="PTHR41523">
    <property type="entry name" value="TWO-COMPONENT SYSTEM SENSOR PROTEIN"/>
    <property type="match status" value="1"/>
</dbReference>
<evidence type="ECO:0000256" key="4">
    <source>
        <dbReference type="ARBA" id="ARBA00022679"/>
    </source>
</evidence>
<proteinExistence type="predicted"/>
<evidence type="ECO:0000256" key="7">
    <source>
        <dbReference type="ARBA" id="ARBA00022840"/>
    </source>
</evidence>
<dbReference type="PANTHER" id="PTHR41523:SF8">
    <property type="entry name" value="ETHYLENE RESPONSE SENSOR PROTEIN"/>
    <property type="match status" value="1"/>
</dbReference>
<organism evidence="9 10">
    <name type="scientific">Lichenicola cladoniae</name>
    <dbReference type="NCBI Taxonomy" id="1484109"/>
    <lineage>
        <taxon>Bacteria</taxon>
        <taxon>Pseudomonadati</taxon>
        <taxon>Pseudomonadota</taxon>
        <taxon>Alphaproteobacteria</taxon>
        <taxon>Acetobacterales</taxon>
        <taxon>Acetobacteraceae</taxon>
        <taxon>Lichenicola</taxon>
    </lineage>
</organism>
<name>A0A6M8HNN0_9PROT</name>
<comment type="catalytic activity">
    <reaction evidence="1">
        <text>ATP + protein L-histidine = ADP + protein N-phospho-L-histidine.</text>
        <dbReference type="EC" id="2.7.13.3"/>
    </reaction>
</comment>
<dbReference type="SMART" id="SM00911">
    <property type="entry name" value="HWE_HK"/>
    <property type="match status" value="1"/>
</dbReference>
<accession>A0A6M8HNN0</accession>
<dbReference type="GO" id="GO:0005524">
    <property type="term" value="F:ATP binding"/>
    <property type="evidence" value="ECO:0007669"/>
    <property type="project" value="UniProtKB-KW"/>
</dbReference>
<evidence type="ECO:0000256" key="1">
    <source>
        <dbReference type="ARBA" id="ARBA00000085"/>
    </source>
</evidence>
<keyword evidence="3" id="KW-0597">Phosphoprotein</keyword>
<keyword evidence="6 9" id="KW-0418">Kinase</keyword>
<dbReference type="EC" id="2.7.13.3" evidence="2"/>
<dbReference type="Gene3D" id="3.30.450.20">
    <property type="entry name" value="PAS domain"/>
    <property type="match status" value="1"/>
</dbReference>
<dbReference type="Gene3D" id="3.30.565.10">
    <property type="entry name" value="Histidine kinase-like ATPase, C-terminal domain"/>
    <property type="match status" value="1"/>
</dbReference>
<keyword evidence="10" id="KW-1185">Reference proteome</keyword>